<protein>
    <submittedName>
        <fullName evidence="2">Uncharacterized protein</fullName>
    </submittedName>
</protein>
<feature type="signal peptide" evidence="1">
    <location>
        <begin position="1"/>
        <end position="28"/>
    </location>
</feature>
<dbReference type="AlphaFoldDB" id="A0A564ZFV3"/>
<dbReference type="SUPFAM" id="SSF63829">
    <property type="entry name" value="Calcium-dependent phosphotriesterase"/>
    <property type="match status" value="1"/>
</dbReference>
<dbReference type="Proteomes" id="UP000334340">
    <property type="component" value="Unassembled WGS sequence"/>
</dbReference>
<proteinExistence type="predicted"/>
<keyword evidence="1" id="KW-0732">Signal</keyword>
<feature type="chain" id="PRO_5022006368" evidence="1">
    <location>
        <begin position="29"/>
        <end position="202"/>
    </location>
</feature>
<accession>A0A564ZFV3</accession>
<reference evidence="2 3" key="1">
    <citation type="submission" date="2019-07" db="EMBL/GenBank/DDBJ databases">
        <authorList>
            <person name="Cremers G."/>
        </authorList>
    </citation>
    <scope>NUCLEOTIDE SEQUENCE [LARGE SCALE GENOMIC DNA]</scope>
</reference>
<organism evidence="2 3">
    <name type="scientific">Candidatus Methylomirabilis lanthanidiphila</name>
    <dbReference type="NCBI Taxonomy" id="2211376"/>
    <lineage>
        <taxon>Bacteria</taxon>
        <taxon>Candidatus Methylomirabilota</taxon>
        <taxon>Candidatus Methylomirabilia</taxon>
        <taxon>Candidatus Methylomirabilales</taxon>
        <taxon>Candidatus Methylomirabilaceae</taxon>
        <taxon>Candidatus Methylomirabilis</taxon>
    </lineage>
</organism>
<name>A0A564ZFV3_9BACT</name>
<gene>
    <name evidence="2" type="ORF">MELA_00566</name>
</gene>
<evidence type="ECO:0000313" key="3">
    <source>
        <dbReference type="Proteomes" id="UP000334340"/>
    </source>
</evidence>
<evidence type="ECO:0000256" key="1">
    <source>
        <dbReference type="SAM" id="SignalP"/>
    </source>
</evidence>
<keyword evidence="3" id="KW-1185">Reference proteome</keyword>
<sequence>MQKITMNLFLVVSFAVALWLPGLPLAHAATGNVAQQVDPKPPCPNGIGAGSAFDGTNLWYSCSANSTDLYRVRTDGVVTDSYRIDGGLGALVYDRERNGIWASWGGGAAGNGAVWFISLNVDKHIVKAALVGRVSEGLVCDLNDGLAYDARTSSLFFSHACSRTIHRYTIAPGSPPALGAHMHDIFPESHRYSLQWSDRREK</sequence>
<dbReference type="EMBL" id="CABIKM010000008">
    <property type="protein sequence ID" value="VUZ84200.1"/>
    <property type="molecule type" value="Genomic_DNA"/>
</dbReference>
<evidence type="ECO:0000313" key="2">
    <source>
        <dbReference type="EMBL" id="VUZ84200.1"/>
    </source>
</evidence>